<accession>A0A9X9A1R0</accession>
<evidence type="ECO:0000313" key="1">
    <source>
        <dbReference type="EMBL" id="TKI90189.1"/>
    </source>
</evidence>
<dbReference type="Proteomes" id="UP000308444">
    <property type="component" value="Unassembled WGS sequence"/>
</dbReference>
<comment type="caution">
    <text evidence="1">The sequence shown here is derived from an EMBL/GenBank/DDBJ whole genome shotgun (WGS) entry which is preliminary data.</text>
</comment>
<proteinExistence type="predicted"/>
<dbReference type="AlphaFoldDB" id="A0A9X9A1R0"/>
<protein>
    <submittedName>
        <fullName evidence="1">Uncharacterized protein</fullName>
    </submittedName>
</protein>
<evidence type="ECO:0000313" key="2">
    <source>
        <dbReference type="Proteomes" id="UP000308444"/>
    </source>
</evidence>
<name>A0A9X9A1R0_BACCE</name>
<dbReference type="EMBL" id="SZOH01003509">
    <property type="protein sequence ID" value="TKI90189.1"/>
    <property type="molecule type" value="Genomic_DNA"/>
</dbReference>
<reference evidence="1 2" key="1">
    <citation type="journal article" date="2019" name="Environ. Microbiol.">
        <title>An active ?-lactamase is a part of an orchestrated cell wall stress resistance network of Bacillus subtilis and related rhizosphere species.</title>
        <authorList>
            <person name="Bucher T."/>
            <person name="Keren-Paz A."/>
            <person name="Hausser J."/>
            <person name="Olender T."/>
            <person name="Cytryn E."/>
            <person name="Kolodkin-Gal I."/>
        </authorList>
    </citation>
    <scope>NUCLEOTIDE SEQUENCE [LARGE SCALE GENOMIC DNA]</scope>
    <source>
        <strain evidence="1 2">I32</strain>
    </source>
</reference>
<organism evidence="1 2">
    <name type="scientific">Bacillus cereus</name>
    <dbReference type="NCBI Taxonomy" id="1396"/>
    <lineage>
        <taxon>Bacteria</taxon>
        <taxon>Bacillati</taxon>
        <taxon>Bacillota</taxon>
        <taxon>Bacilli</taxon>
        <taxon>Bacillales</taxon>
        <taxon>Bacillaceae</taxon>
        <taxon>Bacillus</taxon>
        <taxon>Bacillus cereus group</taxon>
    </lineage>
</organism>
<gene>
    <name evidence="1" type="ORF">FC695_34755</name>
</gene>
<sequence length="66" mass="7956">MELKLYKIAFLFKLTIIQLDGFTSIFTKKFMIWLISRVRHYLALTLRSPADNRGFFYQYIFVKIVS</sequence>